<dbReference type="EMBL" id="CP078145">
    <property type="protein sequence ID" value="QXN90701.1"/>
    <property type="molecule type" value="Genomic_DNA"/>
</dbReference>
<gene>
    <name evidence="5" type="ORF">KV110_35835</name>
</gene>
<dbReference type="InterPro" id="IPR001031">
    <property type="entry name" value="Thioesterase"/>
</dbReference>
<name>A0ABX8RN01_NOCIO</name>
<comment type="catalytic activity">
    <reaction evidence="3">
        <text>a fatty acyl-CoA + H2O = a fatty acid + CoA + H(+)</text>
        <dbReference type="Rhea" id="RHEA:16781"/>
        <dbReference type="ChEBI" id="CHEBI:15377"/>
        <dbReference type="ChEBI" id="CHEBI:15378"/>
        <dbReference type="ChEBI" id="CHEBI:28868"/>
        <dbReference type="ChEBI" id="CHEBI:57287"/>
        <dbReference type="ChEBI" id="CHEBI:77636"/>
    </reaction>
</comment>
<evidence type="ECO:0000256" key="3">
    <source>
        <dbReference type="ARBA" id="ARBA00024293"/>
    </source>
</evidence>
<evidence type="ECO:0000313" key="6">
    <source>
        <dbReference type="Proteomes" id="UP000694257"/>
    </source>
</evidence>
<organism evidence="5 6">
    <name type="scientific">Nocardia iowensis</name>
    <dbReference type="NCBI Taxonomy" id="204891"/>
    <lineage>
        <taxon>Bacteria</taxon>
        <taxon>Bacillati</taxon>
        <taxon>Actinomycetota</taxon>
        <taxon>Actinomycetes</taxon>
        <taxon>Mycobacteriales</taxon>
        <taxon>Nocardiaceae</taxon>
        <taxon>Nocardia</taxon>
    </lineage>
</organism>
<dbReference type="Proteomes" id="UP000694257">
    <property type="component" value="Chromosome"/>
</dbReference>
<feature type="domain" description="Thioesterase TesA-like" evidence="4">
    <location>
        <begin position="23"/>
        <end position="234"/>
    </location>
</feature>
<keyword evidence="2 5" id="KW-0378">Hydrolase</keyword>
<dbReference type="InterPro" id="IPR012223">
    <property type="entry name" value="TEII"/>
</dbReference>
<dbReference type="RefSeq" id="WP_218471568.1">
    <property type="nucleotide sequence ID" value="NZ_BAABJN010000006.1"/>
</dbReference>
<sequence>MRATDQSRFRVYRPEPSPQLRLVCFPHAGGSASFYRGWVEHLPDGIELAIAIYPGREDRLVDSHPDTLEGLADEFVAALPGGPMVLFGHSMGAAVAFEVARRTTRPVERLIVSGHPPPHRLRPNDVHLRSEEGLLDELRSLGGATTALFDHPEIRELMLPMIRADYRLIERYQPGSVAPLHIPLSAVISDADPEITEDEALAWQDCTVAGFDLHTMPGDHFHLVENQRAFVGWLSGLLTTSDTLWPSTP</sequence>
<dbReference type="SMART" id="SM00824">
    <property type="entry name" value="PKS_TE"/>
    <property type="match status" value="1"/>
</dbReference>
<proteinExistence type="predicted"/>
<reference evidence="5 6" key="1">
    <citation type="submission" date="2021-07" db="EMBL/GenBank/DDBJ databases">
        <title>Whole Genome Sequence of Nocardia Iowensis.</title>
        <authorList>
            <person name="Lamm A."/>
            <person name="Collins-Fairclough A.M."/>
            <person name="Bunk B."/>
            <person name="Sproer C."/>
        </authorList>
    </citation>
    <scope>NUCLEOTIDE SEQUENCE [LARGE SCALE GENOMIC DNA]</scope>
    <source>
        <strain evidence="5 6">NRRL 5646</strain>
    </source>
</reference>
<evidence type="ECO:0000256" key="2">
    <source>
        <dbReference type="ARBA" id="ARBA00022801"/>
    </source>
</evidence>
<keyword evidence="6" id="KW-1185">Reference proteome</keyword>
<dbReference type="InterPro" id="IPR020802">
    <property type="entry name" value="TesA-like"/>
</dbReference>
<protein>
    <recommendedName>
        <fullName evidence="1">Thioesterase TesA</fullName>
    </recommendedName>
</protein>
<evidence type="ECO:0000256" key="1">
    <source>
        <dbReference type="ARBA" id="ARBA00015007"/>
    </source>
</evidence>
<dbReference type="PANTHER" id="PTHR11487">
    <property type="entry name" value="THIOESTERASE"/>
    <property type="match status" value="1"/>
</dbReference>
<dbReference type="Pfam" id="PF00975">
    <property type="entry name" value="Thioesterase"/>
    <property type="match status" value="1"/>
</dbReference>
<dbReference type="GO" id="GO:0016787">
    <property type="term" value="F:hydrolase activity"/>
    <property type="evidence" value="ECO:0007669"/>
    <property type="project" value="UniProtKB-KW"/>
</dbReference>
<dbReference type="PANTHER" id="PTHR11487:SF0">
    <property type="entry name" value="S-ACYL FATTY ACID SYNTHASE THIOESTERASE, MEDIUM CHAIN"/>
    <property type="match status" value="1"/>
</dbReference>
<evidence type="ECO:0000259" key="4">
    <source>
        <dbReference type="SMART" id="SM00824"/>
    </source>
</evidence>
<accession>A0ABX8RN01</accession>
<evidence type="ECO:0000313" key="5">
    <source>
        <dbReference type="EMBL" id="QXN90701.1"/>
    </source>
</evidence>